<dbReference type="eggNOG" id="arCOG00476">
    <property type="taxonomic scope" value="Archaea"/>
</dbReference>
<evidence type="ECO:0000256" key="3">
    <source>
        <dbReference type="ARBA" id="ARBA00022989"/>
    </source>
</evidence>
<feature type="transmembrane region" description="Helical" evidence="5">
    <location>
        <begin position="123"/>
        <end position="141"/>
    </location>
</feature>
<evidence type="ECO:0000256" key="2">
    <source>
        <dbReference type="ARBA" id="ARBA00022692"/>
    </source>
</evidence>
<evidence type="ECO:0000313" key="6">
    <source>
        <dbReference type="EMBL" id="SEV85906.1"/>
    </source>
</evidence>
<dbReference type="InterPro" id="IPR044878">
    <property type="entry name" value="UbiA_sf"/>
</dbReference>
<keyword evidence="2 5" id="KW-0812">Transmembrane</keyword>
<keyword evidence="4 5" id="KW-0472">Membrane</keyword>
<dbReference type="AlphaFoldDB" id="A0A1I0MDR8"/>
<dbReference type="EMBL" id="FOIS01000001">
    <property type="protein sequence ID" value="SEV85906.1"/>
    <property type="molecule type" value="Genomic_DNA"/>
</dbReference>
<feature type="transmembrane region" description="Helical" evidence="5">
    <location>
        <begin position="308"/>
        <end position="328"/>
    </location>
</feature>
<dbReference type="Gene3D" id="1.10.357.140">
    <property type="entry name" value="UbiA prenyltransferase"/>
    <property type="match status" value="1"/>
</dbReference>
<dbReference type="RefSeq" id="WP_049989290.1">
    <property type="nucleotide sequence ID" value="NZ_FOIS01000001.1"/>
</dbReference>
<comment type="subcellular location">
    <subcellularLocation>
        <location evidence="1">Cell membrane</location>
        <topology evidence="1">Multi-pass membrane protein</topology>
    </subcellularLocation>
</comment>
<organism evidence="6 7">
    <name type="scientific">Natrinema salifodinae</name>
    <dbReference type="NCBI Taxonomy" id="1202768"/>
    <lineage>
        <taxon>Archaea</taxon>
        <taxon>Methanobacteriati</taxon>
        <taxon>Methanobacteriota</taxon>
        <taxon>Stenosarchaea group</taxon>
        <taxon>Halobacteria</taxon>
        <taxon>Halobacteriales</taxon>
        <taxon>Natrialbaceae</taxon>
        <taxon>Natrinema</taxon>
    </lineage>
</organism>
<reference evidence="7" key="1">
    <citation type="submission" date="2016-10" db="EMBL/GenBank/DDBJ databases">
        <authorList>
            <person name="Varghese N."/>
        </authorList>
    </citation>
    <scope>NUCLEOTIDE SEQUENCE [LARGE SCALE GENOMIC DNA]</scope>
    <source>
        <strain evidence="7">CGMCC 1.12284</strain>
    </source>
</reference>
<dbReference type="Proteomes" id="UP000183275">
    <property type="component" value="Unassembled WGS sequence"/>
</dbReference>
<keyword evidence="6" id="KW-0808">Transferase</keyword>
<evidence type="ECO:0000256" key="4">
    <source>
        <dbReference type="ARBA" id="ARBA00023136"/>
    </source>
</evidence>
<protein>
    <submittedName>
        <fullName evidence="6">4-hydroxybenzoate polyprenyltransferase</fullName>
    </submittedName>
</protein>
<accession>A0A1I0MDR8</accession>
<sequence>MAGGVRSGAGGNGDADANTADDAALDSDAGLRATAGAYADLIRVPNLFTAPPDVLLGASLVAADADSALPRSISVTSVAGLAVASVLLYAGGTTLNDAFDAPVDARERPERPIPSGRIPRQTAFALGVGLLLVAVGVAFAVAGVPAAVAAGLVAVAIGCYDGLLKGTAAGFLTMGATRGLNVVLGTTAAGAAVLELPPVALAVPAIVIVYIAAVTFMAARETDGGNRGAVTVAAVGSVAAVGGLAWYLAAVDPAPGAAGVALAFAVAFCWWVGRPLRAAYADPIPATVGPAVGACVLGLILFDAAVAAAAGIGWGIAAGAFLVPAAGLSRVFDVT</sequence>
<dbReference type="PANTHER" id="PTHR42723">
    <property type="entry name" value="CHLOROPHYLL SYNTHASE"/>
    <property type="match status" value="1"/>
</dbReference>
<dbReference type="InterPro" id="IPR000537">
    <property type="entry name" value="UbiA_prenyltransferase"/>
</dbReference>
<keyword evidence="7" id="KW-1185">Reference proteome</keyword>
<feature type="transmembrane region" description="Helical" evidence="5">
    <location>
        <begin position="147"/>
        <end position="164"/>
    </location>
</feature>
<evidence type="ECO:0000256" key="5">
    <source>
        <dbReference type="SAM" id="Phobius"/>
    </source>
</evidence>
<dbReference type="InterPro" id="IPR050475">
    <property type="entry name" value="Prenyltransferase_related"/>
</dbReference>
<dbReference type="PANTHER" id="PTHR42723:SF1">
    <property type="entry name" value="CHLOROPHYLL SYNTHASE, CHLOROPLASTIC"/>
    <property type="match status" value="1"/>
</dbReference>
<dbReference type="OrthoDB" id="11851at2157"/>
<evidence type="ECO:0000256" key="1">
    <source>
        <dbReference type="ARBA" id="ARBA00004651"/>
    </source>
</evidence>
<proteinExistence type="predicted"/>
<feature type="transmembrane region" description="Helical" evidence="5">
    <location>
        <begin position="230"/>
        <end position="248"/>
    </location>
</feature>
<gene>
    <name evidence="6" type="ORF">SAMN05216285_0777</name>
</gene>
<feature type="transmembrane region" description="Helical" evidence="5">
    <location>
        <begin position="254"/>
        <end position="272"/>
    </location>
</feature>
<dbReference type="GO" id="GO:0016765">
    <property type="term" value="F:transferase activity, transferring alkyl or aryl (other than methyl) groups"/>
    <property type="evidence" value="ECO:0007669"/>
    <property type="project" value="InterPro"/>
</dbReference>
<feature type="transmembrane region" description="Helical" evidence="5">
    <location>
        <begin position="284"/>
        <end position="302"/>
    </location>
</feature>
<keyword evidence="3 5" id="KW-1133">Transmembrane helix</keyword>
<dbReference type="Pfam" id="PF01040">
    <property type="entry name" value="UbiA"/>
    <property type="match status" value="1"/>
</dbReference>
<evidence type="ECO:0000313" key="7">
    <source>
        <dbReference type="Proteomes" id="UP000183275"/>
    </source>
</evidence>
<dbReference type="CDD" id="cd13964">
    <property type="entry name" value="PT_UbiA_1"/>
    <property type="match status" value="1"/>
</dbReference>
<dbReference type="GO" id="GO:0005886">
    <property type="term" value="C:plasma membrane"/>
    <property type="evidence" value="ECO:0007669"/>
    <property type="project" value="UniProtKB-SubCell"/>
</dbReference>
<feature type="transmembrane region" description="Helical" evidence="5">
    <location>
        <begin position="199"/>
        <end position="218"/>
    </location>
</feature>
<name>A0A1I0MDR8_9EURY</name>
<dbReference type="STRING" id="1202768.SAMN05216285_0777"/>